<accession>A0A967CAM8</accession>
<dbReference type="Gene3D" id="2.40.30.240">
    <property type="match status" value="1"/>
</dbReference>
<dbReference type="RefSeq" id="WP_167221665.1">
    <property type="nucleotide sequence ID" value="NZ_JAAQPH010000002.1"/>
</dbReference>
<evidence type="ECO:0000313" key="1">
    <source>
        <dbReference type="EMBL" id="NIA67783.1"/>
    </source>
</evidence>
<dbReference type="Pfam" id="PF11651">
    <property type="entry name" value="P22_CoatProtein"/>
    <property type="match status" value="1"/>
</dbReference>
<dbReference type="AlphaFoldDB" id="A0A967CAM8"/>
<evidence type="ECO:0000313" key="2">
    <source>
        <dbReference type="Proteomes" id="UP000761264"/>
    </source>
</evidence>
<comment type="caution">
    <text evidence="1">The sequence shown here is derived from an EMBL/GenBank/DDBJ whole genome shotgun (WGS) entry which is preliminary data.</text>
</comment>
<evidence type="ECO:0008006" key="3">
    <source>
        <dbReference type="Google" id="ProtNLM"/>
    </source>
</evidence>
<sequence>MANALITPTIIAKEALMQLRNNLVMANKVHRDYKKEFVKVGDTVNVRRPVKFVASDGATRVNQDVEEANTPFVINKRKHVSWKFTTQDLTLTVEEYSRRYITPAAIALANQIDYDLCTLYTDVWNWVGTPGQTINSFADFAKAPERLDEMAVPQDMRCAVMAPADHWGLIGSQTALLNNNLVGSAYTKGSLGNIGGVETSMDQNVRAHVVGVATGTPLVNGGAQNVTYATAKTTNSQSLVTDGWTNSTSGILRAGDVFTIAGVNAVNPVSKADNGFLQQFTVLADADSGTTTGPATLTISPAIITSGPYQTVTAAPADNAAITVLGTGGSSYRQNLVFHKNAFGLVMCPLELPDGAAFKARETHENTSLRVVKDFNIDDDEDIIRIDVLYGIKSLYPDLAARASGTA</sequence>
<dbReference type="InterPro" id="IPR024659">
    <property type="entry name" value="Phage_coat_Gp5"/>
</dbReference>
<organism evidence="1 2">
    <name type="scientific">Pelagibius litoralis</name>
    <dbReference type="NCBI Taxonomy" id="374515"/>
    <lineage>
        <taxon>Bacteria</taxon>
        <taxon>Pseudomonadati</taxon>
        <taxon>Pseudomonadota</taxon>
        <taxon>Alphaproteobacteria</taxon>
        <taxon>Rhodospirillales</taxon>
        <taxon>Rhodovibrionaceae</taxon>
        <taxon>Pelagibius</taxon>
    </lineage>
</organism>
<reference evidence="1" key="1">
    <citation type="submission" date="2020-03" db="EMBL/GenBank/DDBJ databases">
        <title>Genome of Pelagibius litoralis DSM 21314T.</title>
        <authorList>
            <person name="Wang G."/>
        </authorList>
    </citation>
    <scope>NUCLEOTIDE SEQUENCE</scope>
    <source>
        <strain evidence="1">DSM 21314</strain>
    </source>
</reference>
<dbReference type="EMBL" id="JAAQPH010000002">
    <property type="protein sequence ID" value="NIA67783.1"/>
    <property type="molecule type" value="Genomic_DNA"/>
</dbReference>
<dbReference type="Proteomes" id="UP000761264">
    <property type="component" value="Unassembled WGS sequence"/>
</dbReference>
<proteinExistence type="predicted"/>
<protein>
    <recommendedName>
        <fullName evidence="3">P22 coat protein-gene protein 5</fullName>
    </recommendedName>
</protein>
<gene>
    <name evidence="1" type="ORF">HBA54_04195</name>
</gene>
<name>A0A967CAM8_9PROT</name>
<keyword evidence="2" id="KW-1185">Reference proteome</keyword>